<name>A0A1H8ZRP5_9SPIR</name>
<dbReference type="OrthoDB" id="360707at2"/>
<reference evidence="1 2" key="1">
    <citation type="submission" date="2016-10" db="EMBL/GenBank/DDBJ databases">
        <authorList>
            <person name="de Groot N.N."/>
        </authorList>
    </citation>
    <scope>NUCLEOTIDE SEQUENCE [LARGE SCALE GENOMIC DNA]</scope>
    <source>
        <strain evidence="1 2">B25</strain>
    </source>
</reference>
<dbReference type="EMBL" id="FOFU01000001">
    <property type="protein sequence ID" value="SEP66931.1"/>
    <property type="molecule type" value="Genomic_DNA"/>
</dbReference>
<evidence type="ECO:0000313" key="2">
    <source>
        <dbReference type="Proteomes" id="UP000182360"/>
    </source>
</evidence>
<proteinExistence type="predicted"/>
<dbReference type="RefSeq" id="WP_074639852.1">
    <property type="nucleotide sequence ID" value="NZ_FOFU01000001.1"/>
</dbReference>
<evidence type="ECO:0008006" key="3">
    <source>
        <dbReference type="Google" id="ProtNLM"/>
    </source>
</evidence>
<dbReference type="AlphaFoldDB" id="A0A1H8ZRP5"/>
<protein>
    <recommendedName>
        <fullName evidence="3">Outer membrane protein beta-barrel domain-containing protein</fullName>
    </recommendedName>
</protein>
<evidence type="ECO:0000313" key="1">
    <source>
        <dbReference type="EMBL" id="SEP66931.1"/>
    </source>
</evidence>
<dbReference type="Proteomes" id="UP000182360">
    <property type="component" value="Unassembled WGS sequence"/>
</dbReference>
<organism evidence="1 2">
    <name type="scientific">Treponema bryantii</name>
    <dbReference type="NCBI Taxonomy" id="163"/>
    <lineage>
        <taxon>Bacteria</taxon>
        <taxon>Pseudomonadati</taxon>
        <taxon>Spirochaetota</taxon>
        <taxon>Spirochaetia</taxon>
        <taxon>Spirochaetales</taxon>
        <taxon>Treponemataceae</taxon>
        <taxon>Treponema</taxon>
    </lineage>
</organism>
<keyword evidence="2" id="KW-1185">Reference proteome</keyword>
<sequence length="180" mass="20280">MQNSKKSLFLIVFLIIVFHAKIFATASGVQISGNPGLLINEERTKLENFTGRITGTIRLSRIPVAAGFGLEAGKEDSDFTYGFYGFADYYAIDLQLKNTWNFYSGFGADASFLTTDFKNWGMTAGARFFAGMNWLFWDNFMELYVQQNVVPGYVKNLSDSEFKGAFILSLPFDAGIRFHF</sequence>
<accession>A0A1H8ZRP5</accession>
<gene>
    <name evidence="1" type="ORF">SAMN04487977_10165</name>
</gene>